<gene>
    <name evidence="3" type="ORF">H9926_09295</name>
</gene>
<dbReference type="GO" id="GO:0008137">
    <property type="term" value="F:NADH dehydrogenase (ubiquinone) activity"/>
    <property type="evidence" value="ECO:0007669"/>
    <property type="project" value="InterPro"/>
</dbReference>
<dbReference type="Gene3D" id="3.30.460.80">
    <property type="entry name" value="NADH:ubiquinone oxidoreductase, 30kDa subunit"/>
    <property type="match status" value="1"/>
</dbReference>
<name>A0A9D2TRP0_9FIRM</name>
<proteinExistence type="predicted"/>
<evidence type="ECO:0000259" key="2">
    <source>
        <dbReference type="Pfam" id="PF00329"/>
    </source>
</evidence>
<feature type="domain" description="NADH:ubiquinone oxidoreductase 30kDa subunit" evidence="2">
    <location>
        <begin position="8"/>
        <end position="91"/>
    </location>
</feature>
<evidence type="ECO:0000256" key="1">
    <source>
        <dbReference type="SAM" id="MobiDB-lite"/>
    </source>
</evidence>
<accession>A0A9D2TRP0</accession>
<dbReference type="AlphaFoldDB" id="A0A9D2TRP0"/>
<evidence type="ECO:0000313" key="4">
    <source>
        <dbReference type="Proteomes" id="UP000823922"/>
    </source>
</evidence>
<organism evidence="3 4">
    <name type="scientific">Candidatus Eisenbergiella intestinigallinarum</name>
    <dbReference type="NCBI Taxonomy" id="2838549"/>
    <lineage>
        <taxon>Bacteria</taxon>
        <taxon>Bacillati</taxon>
        <taxon>Bacillota</taxon>
        <taxon>Clostridia</taxon>
        <taxon>Lachnospirales</taxon>
        <taxon>Lachnospiraceae</taxon>
        <taxon>Eisenbergiella</taxon>
    </lineage>
</organism>
<reference evidence="3" key="2">
    <citation type="submission" date="2021-04" db="EMBL/GenBank/DDBJ databases">
        <authorList>
            <person name="Gilroy R."/>
        </authorList>
    </citation>
    <scope>NUCLEOTIDE SEQUENCE</scope>
    <source>
        <strain evidence="3">ChiBcec1-1630</strain>
    </source>
</reference>
<dbReference type="SUPFAM" id="SSF143243">
    <property type="entry name" value="Nqo5-like"/>
    <property type="match status" value="1"/>
</dbReference>
<reference evidence="3" key="1">
    <citation type="journal article" date="2021" name="PeerJ">
        <title>Extensive microbial diversity within the chicken gut microbiome revealed by metagenomics and culture.</title>
        <authorList>
            <person name="Gilroy R."/>
            <person name="Ravi A."/>
            <person name="Getino M."/>
            <person name="Pursley I."/>
            <person name="Horton D.L."/>
            <person name="Alikhan N.F."/>
            <person name="Baker D."/>
            <person name="Gharbi K."/>
            <person name="Hall N."/>
            <person name="Watson M."/>
            <person name="Adriaenssens E.M."/>
            <person name="Foster-Nyarko E."/>
            <person name="Jarju S."/>
            <person name="Secka A."/>
            <person name="Antonio M."/>
            <person name="Oren A."/>
            <person name="Chaudhuri R.R."/>
            <person name="La Ragione R."/>
            <person name="Hildebrand F."/>
            <person name="Pallen M.J."/>
        </authorList>
    </citation>
    <scope>NUCLEOTIDE SEQUENCE</scope>
    <source>
        <strain evidence="3">ChiBcec1-1630</strain>
    </source>
</reference>
<comment type="caution">
    <text evidence="3">The sequence shown here is derived from an EMBL/GenBank/DDBJ whole genome shotgun (WGS) entry which is preliminary data.</text>
</comment>
<dbReference type="Proteomes" id="UP000823922">
    <property type="component" value="Unassembled WGS sequence"/>
</dbReference>
<dbReference type="EMBL" id="DWVS01000233">
    <property type="protein sequence ID" value="HJC88197.1"/>
    <property type="molecule type" value="Genomic_DNA"/>
</dbReference>
<feature type="region of interest" description="Disordered" evidence="1">
    <location>
        <begin position="109"/>
        <end position="133"/>
    </location>
</feature>
<protein>
    <submittedName>
        <fullName evidence="3">NADH-quinone oxidoreductase subunit C</fullName>
    </submittedName>
</protein>
<sequence>MIDGEIMQVDPESLITEVLKLKHRDYRLIQICAANAGDGFDVTYSFGKEYKMVGLRLSIMPDDEIVSISDIYAPAYLYENEMHDLFGITVKMMSMDYHGNLYRIKNRAPYRKEPAASQPEKAAAQQSERQEGK</sequence>
<evidence type="ECO:0000313" key="3">
    <source>
        <dbReference type="EMBL" id="HJC88197.1"/>
    </source>
</evidence>
<dbReference type="Pfam" id="PF00329">
    <property type="entry name" value="Complex1_30kDa"/>
    <property type="match status" value="1"/>
</dbReference>
<dbReference type="InterPro" id="IPR037232">
    <property type="entry name" value="NADH_quin_OxRdtase_su_C/D-like"/>
</dbReference>
<dbReference type="InterPro" id="IPR001268">
    <property type="entry name" value="NADH_UbQ_OxRdtase_30kDa_su"/>
</dbReference>